<comment type="caution">
    <text evidence="1">The sequence shown here is derived from an EMBL/GenBank/DDBJ whole genome shotgun (WGS) entry which is preliminary data.</text>
</comment>
<proteinExistence type="predicted"/>
<dbReference type="Proteomes" id="UP001567538">
    <property type="component" value="Unassembled WGS sequence"/>
</dbReference>
<evidence type="ECO:0000313" key="2">
    <source>
        <dbReference type="Proteomes" id="UP001567538"/>
    </source>
</evidence>
<organism evidence="1 2">
    <name type="scientific">Salvia divinorum</name>
    <name type="common">Maria pastora</name>
    <name type="synonym">Diviner's sage</name>
    <dbReference type="NCBI Taxonomy" id="28513"/>
    <lineage>
        <taxon>Eukaryota</taxon>
        <taxon>Viridiplantae</taxon>
        <taxon>Streptophyta</taxon>
        <taxon>Embryophyta</taxon>
        <taxon>Tracheophyta</taxon>
        <taxon>Spermatophyta</taxon>
        <taxon>Magnoliopsida</taxon>
        <taxon>eudicotyledons</taxon>
        <taxon>Gunneridae</taxon>
        <taxon>Pentapetalae</taxon>
        <taxon>asterids</taxon>
        <taxon>lamiids</taxon>
        <taxon>Lamiales</taxon>
        <taxon>Lamiaceae</taxon>
        <taxon>Nepetoideae</taxon>
        <taxon>Mentheae</taxon>
        <taxon>Salviinae</taxon>
        <taxon>Salvia</taxon>
        <taxon>Salvia subgen. Calosphace</taxon>
    </lineage>
</organism>
<protein>
    <submittedName>
        <fullName evidence="1">Regulation of nuclear pre-mRNA domain-containing protein 2-like</fullName>
    </submittedName>
</protein>
<sequence>MVIRSINVKVDAIIIDIALVIQRTLGLLLLGDFSLFIVSKCFFIWIELVCWKSFKRFSWNYKALRQLGLQFYGNNPVHLRA</sequence>
<name>A0ABD1HBV2_SALDI</name>
<gene>
    <name evidence="1" type="ORF">AAHA92_14517</name>
</gene>
<dbReference type="AlphaFoldDB" id="A0ABD1HBV2"/>
<dbReference type="EMBL" id="JBEAFC010000006">
    <property type="protein sequence ID" value="KAL1553897.1"/>
    <property type="molecule type" value="Genomic_DNA"/>
</dbReference>
<reference evidence="1 2" key="1">
    <citation type="submission" date="2024-06" db="EMBL/GenBank/DDBJ databases">
        <title>A chromosome level genome sequence of Diviner's sage (Salvia divinorum).</title>
        <authorList>
            <person name="Ford S.A."/>
            <person name="Ro D.-K."/>
            <person name="Ness R.W."/>
            <person name="Phillips M.A."/>
        </authorList>
    </citation>
    <scope>NUCLEOTIDE SEQUENCE [LARGE SCALE GENOMIC DNA]</scope>
    <source>
        <strain evidence="1">SAF-2024a</strain>
        <tissue evidence="1">Leaf</tissue>
    </source>
</reference>
<evidence type="ECO:0000313" key="1">
    <source>
        <dbReference type="EMBL" id="KAL1553897.1"/>
    </source>
</evidence>
<keyword evidence="2" id="KW-1185">Reference proteome</keyword>
<accession>A0ABD1HBV2</accession>